<dbReference type="Pfam" id="PF13973">
    <property type="entry name" value="DUF4222"/>
    <property type="match status" value="1"/>
</dbReference>
<proteinExistence type="predicted"/>
<name>D4DVV6_SEROD</name>
<accession>D4DVV6</accession>
<evidence type="ECO:0008006" key="3">
    <source>
        <dbReference type="Google" id="ProtNLM"/>
    </source>
</evidence>
<sequence>MYRAVGLLSTTAMRHGLWVTAGFLRVAIMDNEIIVPFEMACRDSHGVVVRVTGIDTVNHRVIFRRPGYPHDCAYPRRDFGTKFKKVQA</sequence>
<organism evidence="1 2">
    <name type="scientific">Serratia odorifera DSM 4582</name>
    <dbReference type="NCBI Taxonomy" id="667129"/>
    <lineage>
        <taxon>Bacteria</taxon>
        <taxon>Pseudomonadati</taxon>
        <taxon>Pseudomonadota</taxon>
        <taxon>Gammaproteobacteria</taxon>
        <taxon>Enterobacterales</taxon>
        <taxon>Yersiniaceae</taxon>
        <taxon>Serratia</taxon>
    </lineage>
</organism>
<evidence type="ECO:0000313" key="2">
    <source>
        <dbReference type="Proteomes" id="UP000005723"/>
    </source>
</evidence>
<dbReference type="HOGENOM" id="CLU_2467263_0_0_6"/>
<protein>
    <recommendedName>
        <fullName evidence="3">DUF4222 domain-containing protein</fullName>
    </recommendedName>
</protein>
<dbReference type="InterPro" id="IPR025317">
    <property type="entry name" value="DUF4222"/>
</dbReference>
<evidence type="ECO:0000313" key="1">
    <source>
        <dbReference type="EMBL" id="EFE98259.1"/>
    </source>
</evidence>
<keyword evidence="2" id="KW-1185">Reference proteome</keyword>
<dbReference type="AlphaFoldDB" id="D4DVV6"/>
<reference evidence="1 2" key="1">
    <citation type="submission" date="2010-01" db="EMBL/GenBank/DDBJ databases">
        <authorList>
            <person name="Muzny D."/>
            <person name="Qin X."/>
            <person name="Deng J."/>
            <person name="Jiang H."/>
            <person name="Liu Y."/>
            <person name="Qu J."/>
            <person name="Song X.-Z."/>
            <person name="Zhang L."/>
            <person name="Thornton R."/>
            <person name="Coyle M."/>
            <person name="Francisco L."/>
            <person name="Jackson L."/>
            <person name="Javaid M."/>
            <person name="Korchina V."/>
            <person name="Kovar C."/>
            <person name="Mata R."/>
            <person name="Mathew T."/>
            <person name="Ngo R."/>
            <person name="Nguyen L."/>
            <person name="Nguyen N."/>
            <person name="Okwuonu G."/>
            <person name="Ongeri F."/>
            <person name="Pham C."/>
            <person name="Simmons D."/>
            <person name="Wilczek-Boney K."/>
            <person name="Hale W."/>
            <person name="Jakkamsetti A."/>
            <person name="Pham P."/>
            <person name="Ruth R."/>
            <person name="San Lucas F."/>
            <person name="Warren J."/>
            <person name="Zhang J."/>
            <person name="Zhao Z."/>
            <person name="Zhou C."/>
            <person name="Zhu D."/>
            <person name="Lee S."/>
            <person name="Bess C."/>
            <person name="Blankenburg K."/>
            <person name="Forbes L."/>
            <person name="Fu Q."/>
            <person name="Gubbala S."/>
            <person name="Hirani K."/>
            <person name="Jayaseelan J.C."/>
            <person name="Lara F."/>
            <person name="Munidasa M."/>
            <person name="Palculict T."/>
            <person name="Patil S."/>
            <person name="Pu L.-L."/>
            <person name="Saada N."/>
            <person name="Tang L."/>
            <person name="Weissenberger G."/>
            <person name="Zhu Y."/>
            <person name="Hemphill L."/>
            <person name="Shang Y."/>
            <person name="Youmans B."/>
            <person name="Ayvaz T."/>
            <person name="Ross M."/>
            <person name="Santibanez J."/>
            <person name="Aqrawi P."/>
            <person name="Gross S."/>
            <person name="Joshi V."/>
            <person name="Fowler G."/>
            <person name="Nazareth L."/>
            <person name="Reid J."/>
            <person name="Worley K."/>
            <person name="Petrosino J."/>
            <person name="Highlander S."/>
            <person name="Gibbs R."/>
        </authorList>
    </citation>
    <scope>NUCLEOTIDE SEQUENCE [LARGE SCALE GENOMIC DNA]</scope>
    <source>
        <strain evidence="1 2">DSM 4582</strain>
    </source>
</reference>
<comment type="caution">
    <text evidence="1">The sequence shown here is derived from an EMBL/GenBank/DDBJ whole genome shotgun (WGS) entry which is preliminary data.</text>
</comment>
<gene>
    <name evidence="1" type="ORF">HMPREF0758_0056</name>
</gene>
<dbReference type="EMBL" id="ADBY01000010">
    <property type="protein sequence ID" value="EFE98259.1"/>
    <property type="molecule type" value="Genomic_DNA"/>
</dbReference>
<dbReference type="Proteomes" id="UP000005723">
    <property type="component" value="Unassembled WGS sequence"/>
</dbReference>
<dbReference type="STRING" id="667129.HMPREF0758_0056"/>